<organism evidence="2 3">
    <name type="scientific">Camelus ferus</name>
    <name type="common">Wild bactrian camel</name>
    <name type="synonym">Camelus bactrianus ferus</name>
    <dbReference type="NCBI Taxonomy" id="419612"/>
    <lineage>
        <taxon>Eukaryota</taxon>
        <taxon>Metazoa</taxon>
        <taxon>Chordata</taxon>
        <taxon>Craniata</taxon>
        <taxon>Vertebrata</taxon>
        <taxon>Euteleostomi</taxon>
        <taxon>Mammalia</taxon>
        <taxon>Eutheria</taxon>
        <taxon>Laurasiatheria</taxon>
        <taxon>Artiodactyla</taxon>
        <taxon>Tylopoda</taxon>
        <taxon>Camelidae</taxon>
        <taxon>Camelus</taxon>
    </lineage>
</organism>
<dbReference type="Proteomes" id="UP000694856">
    <property type="component" value="Chromosome 12"/>
</dbReference>
<evidence type="ECO:0000313" key="3">
    <source>
        <dbReference type="RefSeq" id="XP_032349757.1"/>
    </source>
</evidence>
<feature type="compositionally biased region" description="Low complexity" evidence="1">
    <location>
        <begin position="268"/>
        <end position="291"/>
    </location>
</feature>
<dbReference type="AlphaFoldDB" id="A0A8B8U637"/>
<evidence type="ECO:0000256" key="1">
    <source>
        <dbReference type="SAM" id="MobiDB-lite"/>
    </source>
</evidence>
<feature type="compositionally biased region" description="Basic and acidic residues" evidence="1">
    <location>
        <begin position="65"/>
        <end position="75"/>
    </location>
</feature>
<sequence length="291" mass="31092">MKAIKLGKSGKLEVRRNLGGQNVRFPRDVQGLLSLGHGASDGALPPPALHSPRAERGPNLMETARPAEQRPEQTQRARQSPSRPQDLQQLDPASPGGWRVPCTACVVHTESLPFLSRDGLTVCQKRPDLHSETQLELLEEVKLGVSPCVFTKAPHVITPAQQVLHCSPRVGDVILSGSSAEPAPALVKDSGPVGTVSDLDCIGPTPGLQNLLAEEAGRGCCLWGWLGPHRRRDPLSGRGLRDESVPHSLQALPRLPRAQRMLSPGPPGSEKAGGSSSSWEGAGEWGRMLSQ</sequence>
<feature type="compositionally biased region" description="Polar residues" evidence="1">
    <location>
        <begin position="76"/>
        <end position="88"/>
    </location>
</feature>
<protein>
    <submittedName>
        <fullName evidence="3">Uncharacterized protein LOC116667822</fullName>
    </submittedName>
</protein>
<name>A0A8B8U637_CAMFR</name>
<reference evidence="3" key="1">
    <citation type="submission" date="2025-08" db="UniProtKB">
        <authorList>
            <consortium name="RefSeq"/>
        </authorList>
    </citation>
    <scope>IDENTIFICATION</scope>
    <source>
        <tissue evidence="3">Ear skin</tissue>
    </source>
</reference>
<dbReference type="RefSeq" id="XP_032349757.1">
    <property type="nucleotide sequence ID" value="XM_032493866.1"/>
</dbReference>
<keyword evidence="2" id="KW-1185">Reference proteome</keyword>
<dbReference type="KEGG" id="cfr:116667822"/>
<dbReference type="GeneID" id="116667822"/>
<feature type="region of interest" description="Disordered" evidence="1">
    <location>
        <begin position="236"/>
        <end position="291"/>
    </location>
</feature>
<gene>
    <name evidence="3" type="primary">LOC116667822</name>
</gene>
<feature type="compositionally biased region" description="Basic and acidic residues" evidence="1">
    <location>
        <begin position="236"/>
        <end position="245"/>
    </location>
</feature>
<accession>A0A8B8U637</accession>
<evidence type="ECO:0000313" key="2">
    <source>
        <dbReference type="Proteomes" id="UP000694856"/>
    </source>
</evidence>
<feature type="region of interest" description="Disordered" evidence="1">
    <location>
        <begin position="33"/>
        <end position="95"/>
    </location>
</feature>
<proteinExistence type="predicted"/>